<accession>A0A1G8BMS9</accession>
<keyword evidence="1" id="KW-0472">Membrane</keyword>
<keyword evidence="1" id="KW-1133">Transmembrane helix</keyword>
<organism evidence="2 3">
    <name type="scientific">Alteribacillus bidgolensis</name>
    <dbReference type="NCBI Taxonomy" id="930129"/>
    <lineage>
        <taxon>Bacteria</taxon>
        <taxon>Bacillati</taxon>
        <taxon>Bacillota</taxon>
        <taxon>Bacilli</taxon>
        <taxon>Bacillales</taxon>
        <taxon>Bacillaceae</taxon>
        <taxon>Alteribacillus</taxon>
    </lineage>
</organism>
<reference evidence="2 3" key="1">
    <citation type="submission" date="2016-10" db="EMBL/GenBank/DDBJ databases">
        <authorList>
            <person name="de Groot N.N."/>
        </authorList>
    </citation>
    <scope>NUCLEOTIDE SEQUENCE [LARGE SCALE GENOMIC DNA]</scope>
    <source>
        <strain evidence="3">P4B,CCM 7963,CECT 7998,DSM 25260,IBRC-M 10614,KCTC 13821</strain>
    </source>
</reference>
<dbReference type="STRING" id="930129.SAMN05216352_1014"/>
<sequence>MNKWLYLKYFLIVWLVAHGIGAITFGILQFTDPNAHKTPIIAISSICIGLVAFFATDRKINNLKKNNDPVKN</sequence>
<dbReference type="AlphaFoldDB" id="A0A1G8BMS9"/>
<dbReference type="RefSeq" id="WP_139185878.1">
    <property type="nucleotide sequence ID" value="NZ_FNDU01000001.1"/>
</dbReference>
<feature type="transmembrane region" description="Helical" evidence="1">
    <location>
        <begin position="7"/>
        <end position="28"/>
    </location>
</feature>
<gene>
    <name evidence="2" type="ORF">SAMN05216352_1014</name>
</gene>
<evidence type="ECO:0000256" key="1">
    <source>
        <dbReference type="SAM" id="Phobius"/>
    </source>
</evidence>
<evidence type="ECO:0000313" key="3">
    <source>
        <dbReference type="Proteomes" id="UP000199017"/>
    </source>
</evidence>
<dbReference type="Proteomes" id="UP000199017">
    <property type="component" value="Unassembled WGS sequence"/>
</dbReference>
<protein>
    <submittedName>
        <fullName evidence="2">Uncharacterized protein</fullName>
    </submittedName>
</protein>
<feature type="transmembrane region" description="Helical" evidence="1">
    <location>
        <begin position="40"/>
        <end position="56"/>
    </location>
</feature>
<evidence type="ECO:0000313" key="2">
    <source>
        <dbReference type="EMBL" id="SDH33870.1"/>
    </source>
</evidence>
<dbReference type="EMBL" id="FNDU01000001">
    <property type="protein sequence ID" value="SDH33870.1"/>
    <property type="molecule type" value="Genomic_DNA"/>
</dbReference>
<name>A0A1G8BMS9_9BACI</name>
<proteinExistence type="predicted"/>
<keyword evidence="1" id="KW-0812">Transmembrane</keyword>
<keyword evidence="3" id="KW-1185">Reference proteome</keyword>